<dbReference type="PANTHER" id="PTHR11365">
    <property type="entry name" value="5-OXOPROLINASE RELATED"/>
    <property type="match status" value="1"/>
</dbReference>
<dbReference type="Proteomes" id="UP000245754">
    <property type="component" value="Unassembled WGS sequence"/>
</dbReference>
<feature type="domain" description="Hydantoinase B/oxoprolinase" evidence="3">
    <location>
        <begin position="732"/>
        <end position="1237"/>
    </location>
</feature>
<dbReference type="InterPro" id="IPR002821">
    <property type="entry name" value="Hydantoinase_A"/>
</dbReference>
<dbReference type="InterPro" id="IPR003692">
    <property type="entry name" value="Hydantoinase_B"/>
</dbReference>
<evidence type="ECO:0000256" key="1">
    <source>
        <dbReference type="ARBA" id="ARBA00010403"/>
    </source>
</evidence>
<evidence type="ECO:0000259" key="4">
    <source>
        <dbReference type="Pfam" id="PF05378"/>
    </source>
</evidence>
<sequence>MPNPTLTPHSSPDASFDPDHTRRWQFWVDRGGTFTDIVALRPDGGFVTHKLLSENPSRYPDAVIQGIRDLLGIAQDAPLPHEQIEVVKMGTTVATNALLERKGARTVLAITRGFGDQLRIGYQDRPDIFARHIALHDQLYERVVEISERVDAQGNVLQALDEAATRAALTDAYTAGIRAVAIVLMHGYRHGGHERRVAKIAREIGFTQVSVSHETSPLMKIVGRADTTLMDAYLSPILRDYVSRVTRHTGPTPLMFMQSSGGLASAQRFQGKDAILSGPAGGVVGAVKTCANVGEHRVIGFDMGGTSTDVMHYDGEYERVFETQVAGVRVRAPMMHVHTVAAGGGSICTFENGRFKVGPESAGANPGPACYRNGGPLTVTDCNVMLGRIQPEHFPHVFGPEGNQPIDVDVVRERFAVLAQDVAAQSGVSMTPEAVAEGFLSVAVDSMARAIKMISVERGYDVSDYAMCSFGGAGGQHACRVADVLGIGRVVIHPFAGVLSALGMGLSDLRALREFAVEEVLDDRAVAALQGAWARVADEAGGELAAQQVPASAVTYVERARIKYKDTDTPIEVDRAAAADMALAFEQAHRQRFGFAMEGKPLVIESIAVEAIGVMDVAGTREGALAAAGHQGKSSSAIGIAPANETVTLYVSADDDGAQVATQAGWGDVPLRRRRALAAGDRVEGPALISEDISTIVVEPGWTATVLDDGTLRLARTGERSRHGGITTERHPVHLEIFNNLFMSIAQQMGTTLEKTSRSVNMKERLDFSCALFDAEGNLIANAPHIPVHLGSMSDSVRAVIDGHRQHMAPGDVYMLNVPYNGGTHLPDITVVMPVFDRADGGLLFYVAARGHHGDVGGITPGSMPSASVSIEQEGVLLDNVRIARNGVFLEAAVRELFASGPYPARNIDQNIADLIAQVAACETGVNELMRAIHHYGRDVVLAYMGHVQDNAEEAVRRAAQRLKEGEYACEMDDGAVIRVRVSIDRERGQVKVDFTGTSAQRPTNFNAPRSICKAAVLYVFRTLIDEAIPMNEGVLRPIDIVIPTGSMLSPVYPAAVVAGNVEVSQAATDALYGALGVLAASQGTMNNFTFGDAQRQYYETIAGGSGAGPDHHGTSAVQTHMTNSRMTDPEVLETRFPVLVETHAIRYGSGGDGKWRGGDGAIRKIRFREPMTASILAGRRRVRPFGLAGGSDAAAGCNWIERADGAVEHFGATHTATLNAGDAFVIETPGGGGYGKA</sequence>
<dbReference type="GeneID" id="98344050"/>
<dbReference type="PANTHER" id="PTHR11365:SF23">
    <property type="entry name" value="HYPOTHETICAL 5-OXOPROLINASE (EUROFUNG)-RELATED"/>
    <property type="match status" value="1"/>
</dbReference>
<gene>
    <name evidence="5" type="ORF">C7419_11114</name>
</gene>
<evidence type="ECO:0000259" key="3">
    <source>
        <dbReference type="Pfam" id="PF02538"/>
    </source>
</evidence>
<dbReference type="RefSeq" id="WP_109585572.1">
    <property type="nucleotide sequence ID" value="NZ_CAJPUX010000013.1"/>
</dbReference>
<reference evidence="5 6" key="1">
    <citation type="submission" date="2018-05" db="EMBL/GenBank/DDBJ databases">
        <title>Genomic Encyclopedia of Type Strains, Phase IV (KMG-V): Genome sequencing to study the core and pangenomes of soil and plant-associated prokaryotes.</title>
        <authorList>
            <person name="Whitman W."/>
        </authorList>
    </citation>
    <scope>NUCLEOTIDE SEQUENCE [LARGE SCALE GENOMIC DNA]</scope>
    <source>
        <strain evidence="5 6">SLV-132</strain>
    </source>
</reference>
<feature type="domain" description="Hydantoinase/oxoprolinase N-terminal" evidence="4">
    <location>
        <begin position="26"/>
        <end position="205"/>
    </location>
</feature>
<organism evidence="5 6">
    <name type="scientific">Cupriavidus plantarum</name>
    <dbReference type="NCBI Taxonomy" id="942865"/>
    <lineage>
        <taxon>Bacteria</taxon>
        <taxon>Pseudomonadati</taxon>
        <taxon>Pseudomonadota</taxon>
        <taxon>Betaproteobacteria</taxon>
        <taxon>Burkholderiales</taxon>
        <taxon>Burkholderiaceae</taxon>
        <taxon>Cupriavidus</taxon>
    </lineage>
</organism>
<proteinExistence type="inferred from homology"/>
<dbReference type="Pfam" id="PF02538">
    <property type="entry name" value="Hydantoinase_B"/>
    <property type="match status" value="1"/>
</dbReference>
<dbReference type="Pfam" id="PF01968">
    <property type="entry name" value="Hydantoinase_A"/>
    <property type="match status" value="1"/>
</dbReference>
<accession>A0A316EK60</accession>
<protein>
    <submittedName>
        <fullName evidence="5">5-oxoprolinase (ATP-hydrolysing)</fullName>
    </submittedName>
</protein>
<dbReference type="InterPro" id="IPR045079">
    <property type="entry name" value="Oxoprolinase-like"/>
</dbReference>
<evidence type="ECO:0000259" key="2">
    <source>
        <dbReference type="Pfam" id="PF01968"/>
    </source>
</evidence>
<dbReference type="InterPro" id="IPR008040">
    <property type="entry name" value="Hydant_A_N"/>
</dbReference>
<evidence type="ECO:0000313" key="6">
    <source>
        <dbReference type="Proteomes" id="UP000245754"/>
    </source>
</evidence>
<keyword evidence="6" id="KW-1185">Reference proteome</keyword>
<dbReference type="GO" id="GO:0017168">
    <property type="term" value="F:5-oxoprolinase (ATP-hydrolyzing) activity"/>
    <property type="evidence" value="ECO:0007669"/>
    <property type="project" value="TreeGrafter"/>
</dbReference>
<dbReference type="GO" id="GO:0005829">
    <property type="term" value="C:cytosol"/>
    <property type="evidence" value="ECO:0007669"/>
    <property type="project" value="TreeGrafter"/>
</dbReference>
<comment type="similarity">
    <text evidence="1">Belongs to the oxoprolinase family.</text>
</comment>
<dbReference type="Pfam" id="PF05378">
    <property type="entry name" value="Hydant_A_N"/>
    <property type="match status" value="1"/>
</dbReference>
<comment type="caution">
    <text evidence="5">The sequence shown here is derived from an EMBL/GenBank/DDBJ whole genome shotgun (WGS) entry which is preliminary data.</text>
</comment>
<evidence type="ECO:0000313" key="5">
    <source>
        <dbReference type="EMBL" id="PWK30973.1"/>
    </source>
</evidence>
<feature type="domain" description="Hydantoinase A/oxoprolinase" evidence="2">
    <location>
        <begin position="224"/>
        <end position="511"/>
    </location>
</feature>
<dbReference type="EMBL" id="QGGT01000011">
    <property type="protein sequence ID" value="PWK30973.1"/>
    <property type="molecule type" value="Genomic_DNA"/>
</dbReference>
<name>A0A316EK60_9BURK</name>
<dbReference type="GO" id="GO:0006749">
    <property type="term" value="P:glutathione metabolic process"/>
    <property type="evidence" value="ECO:0007669"/>
    <property type="project" value="TreeGrafter"/>
</dbReference>
<dbReference type="AlphaFoldDB" id="A0A316EK60"/>